<feature type="domain" description="C2H2-type" evidence="16">
    <location>
        <begin position="382"/>
        <end position="409"/>
    </location>
</feature>
<evidence type="ECO:0000256" key="9">
    <source>
        <dbReference type="ARBA" id="ARBA00022833"/>
    </source>
</evidence>
<evidence type="ECO:0000256" key="1">
    <source>
        <dbReference type="ARBA" id="ARBA00004123"/>
    </source>
</evidence>
<dbReference type="FunFam" id="3.30.160.60:FF:000512">
    <property type="entry name" value="zinc finger protein 197 isoform X1"/>
    <property type="match status" value="1"/>
</dbReference>
<feature type="domain" description="C2H2-type" evidence="16">
    <location>
        <begin position="438"/>
        <end position="465"/>
    </location>
</feature>
<keyword evidence="13" id="KW-0539">Nucleus</keyword>
<evidence type="ECO:0000256" key="2">
    <source>
        <dbReference type="ARBA" id="ARBA00006991"/>
    </source>
</evidence>
<feature type="domain" description="SET" evidence="17">
    <location>
        <begin position="133"/>
        <end position="247"/>
    </location>
</feature>
<dbReference type="FunFam" id="3.30.160.60:FF:000410">
    <property type="entry name" value="Zinc finger protein 777"/>
    <property type="match status" value="1"/>
</dbReference>
<feature type="domain" description="C2H2-type" evidence="16">
    <location>
        <begin position="569"/>
        <end position="596"/>
    </location>
</feature>
<dbReference type="GO" id="GO:0042054">
    <property type="term" value="F:histone methyltransferase activity"/>
    <property type="evidence" value="ECO:0007669"/>
    <property type="project" value="InterPro"/>
</dbReference>
<gene>
    <name evidence="18" type="ORF">C0J50_19705</name>
</gene>
<feature type="domain" description="C2H2-type" evidence="16">
    <location>
        <begin position="513"/>
        <end position="540"/>
    </location>
</feature>
<evidence type="ECO:0000256" key="11">
    <source>
        <dbReference type="ARBA" id="ARBA00023125"/>
    </source>
</evidence>
<dbReference type="PROSITE" id="PS00028">
    <property type="entry name" value="ZINC_FINGER_C2H2_1"/>
    <property type="match status" value="9"/>
</dbReference>
<feature type="domain" description="C2H2-type" evidence="16">
    <location>
        <begin position="541"/>
        <end position="568"/>
    </location>
</feature>
<dbReference type="InterPro" id="IPR036236">
    <property type="entry name" value="Znf_C2H2_sf"/>
</dbReference>
<dbReference type="PANTHER" id="PTHR16515:SF58">
    <property type="entry name" value="ZINC FINGER PROTEIN 22"/>
    <property type="match status" value="1"/>
</dbReference>
<comment type="caution">
    <text evidence="18">The sequence shown here is derived from an EMBL/GenBank/DDBJ whole genome shotgun (WGS) entry which is preliminary data.</text>
</comment>
<dbReference type="AlphaFoldDB" id="A0AAD5AQF4"/>
<dbReference type="Gene3D" id="3.30.160.60">
    <property type="entry name" value="Classic Zinc Finger"/>
    <property type="match status" value="8"/>
</dbReference>
<keyword evidence="7" id="KW-0677">Repeat</keyword>
<feature type="compositionally biased region" description="Basic and acidic residues" evidence="15">
    <location>
        <begin position="589"/>
        <end position="600"/>
    </location>
</feature>
<evidence type="ECO:0000256" key="8">
    <source>
        <dbReference type="ARBA" id="ARBA00022771"/>
    </source>
</evidence>
<evidence type="ECO:0000256" key="5">
    <source>
        <dbReference type="ARBA" id="ARBA00022691"/>
    </source>
</evidence>
<dbReference type="Pfam" id="PF21549">
    <property type="entry name" value="PRDM2_PR"/>
    <property type="match status" value="1"/>
</dbReference>
<feature type="domain" description="C2H2-type" evidence="16">
    <location>
        <begin position="485"/>
        <end position="512"/>
    </location>
</feature>
<keyword evidence="4" id="KW-0808">Transferase</keyword>
<evidence type="ECO:0000256" key="12">
    <source>
        <dbReference type="ARBA" id="ARBA00023163"/>
    </source>
</evidence>
<keyword evidence="5" id="KW-0949">S-adenosyl-L-methionine</keyword>
<evidence type="ECO:0000256" key="13">
    <source>
        <dbReference type="ARBA" id="ARBA00023242"/>
    </source>
</evidence>
<evidence type="ECO:0000256" key="10">
    <source>
        <dbReference type="ARBA" id="ARBA00023015"/>
    </source>
</evidence>
<dbReference type="GO" id="GO:0032259">
    <property type="term" value="P:methylation"/>
    <property type="evidence" value="ECO:0007669"/>
    <property type="project" value="UniProtKB-KW"/>
</dbReference>
<dbReference type="GO" id="GO:0008270">
    <property type="term" value="F:zinc ion binding"/>
    <property type="evidence" value="ECO:0007669"/>
    <property type="project" value="UniProtKB-KW"/>
</dbReference>
<dbReference type="FunFam" id="3.30.160.60:FF:003288">
    <property type="entry name" value="Uncharacterized protein"/>
    <property type="match status" value="1"/>
</dbReference>
<keyword evidence="6" id="KW-0479">Metal-binding</keyword>
<keyword evidence="10" id="KW-0805">Transcription regulation</keyword>
<reference evidence="18" key="1">
    <citation type="submission" date="2018-07" db="EMBL/GenBank/DDBJ databases">
        <title>Comparative genomics of catfishes provides insights into carnivory and benthic adaptation.</title>
        <authorList>
            <person name="Zhang Y."/>
            <person name="Wang D."/>
            <person name="Peng Z."/>
            <person name="Zheng S."/>
            <person name="Shao F."/>
            <person name="Tao W."/>
        </authorList>
    </citation>
    <scope>NUCLEOTIDE SEQUENCE</scope>
    <source>
        <strain evidence="18">Chongqing</strain>
    </source>
</reference>
<dbReference type="Gene3D" id="2.170.270.10">
    <property type="entry name" value="SET domain"/>
    <property type="match status" value="1"/>
</dbReference>
<sequence>MPRTIQLCCHKRKPLSSAEASQRSSRMPLAPDSAPSLLCGDAKAETSDGGIEGNVKKEEMLELSIDNYVINVSNTPNVISVKVEEADHQDFLYCEVCKSFFFSKCEVHGPAVFITDTHVPMGVADRARQTLPPGLDIKKSAIADKGLGVFNKGDTIPVGAHFGPYQGELVDREEAMKSRYSWVIYISRQHEEYIDAKGETHANWMRFVNCAQGDGEQNLVAIQYRGEILYRCCRPVNPGQELLVWNEEEYAKALGPTLDDFWNIKYSANERPDDRVQNFSCSSCLLCYTSQISLERHMRKCHYVQHVRPQKSGKVKYEILKPTKGSNCQQLSNTSLRKEIQMKNHHCSDCGKGFAGPNALEKHRCIHTGPKQREKRPQKVAHCCSVCGRSFTQLGYLQIHQRLHTGERPYQCSECGKSFTRKGVLLEHQRIHTREKSHRCSQCEKSFYRKNELHRHQRVHAVKKLSHCSQRFGRFPRICAELKPHRCSMCTKSFTEKRDLELHQLFHVRQKLYNCSLCGKSFTQLGNLQMHQRIHTGERPYQCSQCGKRFTRKGVLIEHQRTHTGAKPFHCSLCEKSFKRKGELQRHQHVHARESKDFNLPEKQSTSGP</sequence>
<keyword evidence="11" id="KW-0238">DNA-binding</keyword>
<dbReference type="PANTHER" id="PTHR16515">
    <property type="entry name" value="PR DOMAIN ZINC FINGER PROTEIN"/>
    <property type="match status" value="1"/>
</dbReference>
<comment type="subcellular location">
    <subcellularLocation>
        <location evidence="1">Nucleus</location>
    </subcellularLocation>
</comment>
<evidence type="ECO:0000256" key="15">
    <source>
        <dbReference type="SAM" id="MobiDB-lite"/>
    </source>
</evidence>
<evidence type="ECO:0000256" key="3">
    <source>
        <dbReference type="ARBA" id="ARBA00022603"/>
    </source>
</evidence>
<feature type="domain" description="C2H2-type" evidence="16">
    <location>
        <begin position="279"/>
        <end position="302"/>
    </location>
</feature>
<evidence type="ECO:0000256" key="4">
    <source>
        <dbReference type="ARBA" id="ARBA00022679"/>
    </source>
</evidence>
<dbReference type="CDD" id="cd19193">
    <property type="entry name" value="PR-SET_PRDM7_9"/>
    <property type="match status" value="1"/>
</dbReference>
<dbReference type="Pfam" id="PF00096">
    <property type="entry name" value="zf-C2H2"/>
    <property type="match status" value="7"/>
</dbReference>
<dbReference type="InterPro" id="IPR001214">
    <property type="entry name" value="SET_dom"/>
</dbReference>
<dbReference type="FunFam" id="3.30.160.60:FF:001732">
    <property type="entry name" value="Zgc:162936"/>
    <property type="match status" value="1"/>
</dbReference>
<evidence type="ECO:0000256" key="6">
    <source>
        <dbReference type="ARBA" id="ARBA00022723"/>
    </source>
</evidence>
<dbReference type="GO" id="GO:1990837">
    <property type="term" value="F:sequence-specific double-stranded DNA binding"/>
    <property type="evidence" value="ECO:0007669"/>
    <property type="project" value="UniProtKB-ARBA"/>
</dbReference>
<keyword evidence="19" id="KW-1185">Reference proteome</keyword>
<dbReference type="PROSITE" id="PS50280">
    <property type="entry name" value="SET"/>
    <property type="match status" value="1"/>
</dbReference>
<proteinExistence type="inferred from homology"/>
<dbReference type="PROSITE" id="PS50157">
    <property type="entry name" value="ZINC_FINGER_C2H2_2"/>
    <property type="match status" value="9"/>
</dbReference>
<protein>
    <submittedName>
        <fullName evidence="18">Histone-lysine N-methyltransferase PRDM9</fullName>
    </submittedName>
</protein>
<keyword evidence="12" id="KW-0804">Transcription</keyword>
<dbReference type="EMBL" id="MU551643">
    <property type="protein sequence ID" value="KAI5620718.1"/>
    <property type="molecule type" value="Genomic_DNA"/>
</dbReference>
<dbReference type="FunFam" id="3.30.160.60:FF:000303">
    <property type="entry name" value="Zinc finger protein 41"/>
    <property type="match status" value="1"/>
</dbReference>
<evidence type="ECO:0000256" key="7">
    <source>
        <dbReference type="ARBA" id="ARBA00022737"/>
    </source>
</evidence>
<dbReference type="Proteomes" id="UP001205998">
    <property type="component" value="Unassembled WGS sequence"/>
</dbReference>
<dbReference type="GO" id="GO:0045893">
    <property type="term" value="P:positive regulation of DNA-templated transcription"/>
    <property type="evidence" value="ECO:0007669"/>
    <property type="project" value="UniProtKB-ARBA"/>
</dbReference>
<organism evidence="18 19">
    <name type="scientific">Silurus asotus</name>
    <name type="common">Amur catfish</name>
    <name type="synonym">Parasilurus asotus</name>
    <dbReference type="NCBI Taxonomy" id="30991"/>
    <lineage>
        <taxon>Eukaryota</taxon>
        <taxon>Metazoa</taxon>
        <taxon>Chordata</taxon>
        <taxon>Craniata</taxon>
        <taxon>Vertebrata</taxon>
        <taxon>Euteleostomi</taxon>
        <taxon>Actinopterygii</taxon>
        <taxon>Neopterygii</taxon>
        <taxon>Teleostei</taxon>
        <taxon>Ostariophysi</taxon>
        <taxon>Siluriformes</taxon>
        <taxon>Siluridae</taxon>
        <taxon>Silurus</taxon>
    </lineage>
</organism>
<dbReference type="InterPro" id="IPR044417">
    <property type="entry name" value="PRDM7_9_PR-SET"/>
</dbReference>
<evidence type="ECO:0000313" key="19">
    <source>
        <dbReference type="Proteomes" id="UP001205998"/>
    </source>
</evidence>
<keyword evidence="3" id="KW-0489">Methyltransferase</keyword>
<accession>A0AAD5AQF4</accession>
<feature type="region of interest" description="Disordered" evidence="15">
    <location>
        <begin position="589"/>
        <end position="609"/>
    </location>
</feature>
<keyword evidence="8 14" id="KW-0863">Zinc-finger</keyword>
<dbReference type="FunFam" id="3.30.160.60:FF:000690">
    <property type="entry name" value="Zinc finger protein 354C"/>
    <property type="match status" value="1"/>
</dbReference>
<evidence type="ECO:0000256" key="14">
    <source>
        <dbReference type="PROSITE-ProRule" id="PRU00042"/>
    </source>
</evidence>
<dbReference type="SMART" id="SM00355">
    <property type="entry name" value="ZnF_C2H2"/>
    <property type="match status" value="9"/>
</dbReference>
<dbReference type="InterPro" id="IPR050331">
    <property type="entry name" value="Zinc_finger"/>
</dbReference>
<feature type="domain" description="C2H2-type" evidence="16">
    <location>
        <begin position="345"/>
        <end position="372"/>
    </location>
</feature>
<evidence type="ECO:0000313" key="18">
    <source>
        <dbReference type="EMBL" id="KAI5620718.1"/>
    </source>
</evidence>
<name>A0AAD5AQF4_SILAS</name>
<evidence type="ECO:0000259" key="17">
    <source>
        <dbReference type="PROSITE" id="PS50280"/>
    </source>
</evidence>
<keyword evidence="9" id="KW-0862">Zinc</keyword>
<dbReference type="GO" id="GO:0005634">
    <property type="term" value="C:nucleus"/>
    <property type="evidence" value="ECO:0007669"/>
    <property type="project" value="UniProtKB-SubCell"/>
</dbReference>
<dbReference type="InterPro" id="IPR046341">
    <property type="entry name" value="SET_dom_sf"/>
</dbReference>
<dbReference type="InterPro" id="IPR013087">
    <property type="entry name" value="Znf_C2H2_type"/>
</dbReference>
<dbReference type="SUPFAM" id="SSF82199">
    <property type="entry name" value="SET domain"/>
    <property type="match status" value="1"/>
</dbReference>
<dbReference type="GO" id="GO:0005694">
    <property type="term" value="C:chromosome"/>
    <property type="evidence" value="ECO:0007669"/>
    <property type="project" value="UniProtKB-ARBA"/>
</dbReference>
<dbReference type="SUPFAM" id="SSF57667">
    <property type="entry name" value="beta-beta-alpha zinc fingers"/>
    <property type="match status" value="5"/>
</dbReference>
<feature type="region of interest" description="Disordered" evidence="15">
    <location>
        <begin position="11"/>
        <end position="34"/>
    </location>
</feature>
<feature type="domain" description="C2H2-type" evidence="16">
    <location>
        <begin position="410"/>
        <end position="437"/>
    </location>
</feature>
<evidence type="ECO:0000259" key="16">
    <source>
        <dbReference type="PROSITE" id="PS50157"/>
    </source>
</evidence>
<comment type="similarity">
    <text evidence="2">Belongs to the krueppel C2H2-type zinc-finger protein family.</text>
</comment>